<gene>
    <name evidence="6" type="ORF">LUZ63_005200</name>
</gene>
<dbReference type="FunFam" id="3.30.70.330:FF:000102">
    <property type="entry name" value="Heterogeneous nuclear ribonucleoprotein 1"/>
    <property type="match status" value="1"/>
</dbReference>
<proteinExistence type="predicted"/>
<protein>
    <recommendedName>
        <fullName evidence="5">RRM domain-containing protein</fullName>
    </recommendedName>
</protein>
<evidence type="ECO:0000256" key="1">
    <source>
        <dbReference type="ARBA" id="ARBA00022737"/>
    </source>
</evidence>
<organism evidence="6 7">
    <name type="scientific">Rhynchospora breviuscula</name>
    <dbReference type="NCBI Taxonomy" id="2022672"/>
    <lineage>
        <taxon>Eukaryota</taxon>
        <taxon>Viridiplantae</taxon>
        <taxon>Streptophyta</taxon>
        <taxon>Embryophyta</taxon>
        <taxon>Tracheophyta</taxon>
        <taxon>Spermatophyta</taxon>
        <taxon>Magnoliopsida</taxon>
        <taxon>Liliopsida</taxon>
        <taxon>Poales</taxon>
        <taxon>Cyperaceae</taxon>
        <taxon>Cyperoideae</taxon>
        <taxon>Rhynchosporeae</taxon>
        <taxon>Rhynchospora</taxon>
    </lineage>
</organism>
<dbReference type="PANTHER" id="PTHR48032">
    <property type="entry name" value="RNA-BINDING PROTEIN MUSASHI HOMOLOG RBP6"/>
    <property type="match status" value="1"/>
</dbReference>
<evidence type="ECO:0000256" key="3">
    <source>
        <dbReference type="PROSITE-ProRule" id="PRU00176"/>
    </source>
</evidence>
<dbReference type="PROSITE" id="PS50102">
    <property type="entry name" value="RRM"/>
    <property type="match status" value="2"/>
</dbReference>
<comment type="caution">
    <text evidence="6">The sequence shown here is derived from an EMBL/GenBank/DDBJ whole genome shotgun (WGS) entry which is preliminary data.</text>
</comment>
<name>A0A9Q0HSW5_9POAL</name>
<dbReference type="PANTHER" id="PTHR48032:SF6">
    <property type="entry name" value="RNA-BINDING (RRM_RBD_RNP MOTIFS) FAMILY PROTEIN"/>
    <property type="match status" value="1"/>
</dbReference>
<feature type="domain" description="RRM" evidence="5">
    <location>
        <begin position="7"/>
        <end position="83"/>
    </location>
</feature>
<feature type="domain" description="RRM" evidence="5">
    <location>
        <begin position="107"/>
        <end position="184"/>
    </location>
</feature>
<dbReference type="InterPro" id="IPR035979">
    <property type="entry name" value="RBD_domain_sf"/>
</dbReference>
<dbReference type="Gene3D" id="3.30.70.330">
    <property type="match status" value="2"/>
</dbReference>
<reference evidence="6" key="1">
    <citation type="journal article" date="2022" name="Cell">
        <title>Repeat-based holocentromeres influence genome architecture and karyotype evolution.</title>
        <authorList>
            <person name="Hofstatter P.G."/>
            <person name="Thangavel G."/>
            <person name="Lux T."/>
            <person name="Neumann P."/>
            <person name="Vondrak T."/>
            <person name="Novak P."/>
            <person name="Zhang M."/>
            <person name="Costa L."/>
            <person name="Castellani M."/>
            <person name="Scott A."/>
            <person name="Toegelov H."/>
            <person name="Fuchs J."/>
            <person name="Mata-Sucre Y."/>
            <person name="Dias Y."/>
            <person name="Vanzela A.L.L."/>
            <person name="Huettel B."/>
            <person name="Almeida C.C.S."/>
            <person name="Simkova H."/>
            <person name="Souza G."/>
            <person name="Pedrosa-Harand A."/>
            <person name="Macas J."/>
            <person name="Mayer K.F.X."/>
            <person name="Houben A."/>
            <person name="Marques A."/>
        </authorList>
    </citation>
    <scope>NUCLEOTIDE SEQUENCE</scope>
    <source>
        <strain evidence="6">RhyBre1mFocal</strain>
    </source>
</reference>
<dbReference type="Pfam" id="PF00076">
    <property type="entry name" value="RRM_1"/>
    <property type="match status" value="2"/>
</dbReference>
<keyword evidence="7" id="KW-1185">Reference proteome</keyword>
<evidence type="ECO:0000259" key="5">
    <source>
        <dbReference type="PROSITE" id="PS50102"/>
    </source>
</evidence>
<dbReference type="InterPro" id="IPR012677">
    <property type="entry name" value="Nucleotide-bd_a/b_plait_sf"/>
</dbReference>
<accession>A0A9Q0HSW5</accession>
<dbReference type="FunFam" id="3.30.70.330:FF:000051">
    <property type="entry name" value="Heterogeneous nuclear ribonucleoprotein 1"/>
    <property type="match status" value="1"/>
</dbReference>
<dbReference type="SUPFAM" id="SSF54928">
    <property type="entry name" value="RNA-binding domain, RBD"/>
    <property type="match status" value="2"/>
</dbReference>
<evidence type="ECO:0000313" key="7">
    <source>
        <dbReference type="Proteomes" id="UP001151287"/>
    </source>
</evidence>
<dbReference type="OrthoDB" id="1875751at2759"/>
<feature type="compositionally biased region" description="Polar residues" evidence="4">
    <location>
        <begin position="88"/>
        <end position="99"/>
    </location>
</feature>
<dbReference type="Proteomes" id="UP001151287">
    <property type="component" value="Unassembled WGS sequence"/>
</dbReference>
<dbReference type="CDD" id="cd12330">
    <property type="entry name" value="RRM2_Hrp1p"/>
    <property type="match status" value="1"/>
</dbReference>
<dbReference type="InterPro" id="IPR000504">
    <property type="entry name" value="RRM_dom"/>
</dbReference>
<dbReference type="SMART" id="SM00360">
    <property type="entry name" value="RRM"/>
    <property type="match status" value="2"/>
</dbReference>
<dbReference type="EMBL" id="JAMQYH010000002">
    <property type="protein sequence ID" value="KAJ1696688.1"/>
    <property type="molecule type" value="Genomic_DNA"/>
</dbReference>
<keyword evidence="1" id="KW-0677">Repeat</keyword>
<dbReference type="GO" id="GO:0003729">
    <property type="term" value="F:mRNA binding"/>
    <property type="evidence" value="ECO:0007669"/>
    <property type="project" value="TreeGrafter"/>
</dbReference>
<evidence type="ECO:0000256" key="4">
    <source>
        <dbReference type="SAM" id="MobiDB-lite"/>
    </source>
</evidence>
<dbReference type="AlphaFoldDB" id="A0A9Q0HSW5"/>
<dbReference type="CDD" id="cd12325">
    <property type="entry name" value="RRM1_hnRNPA_hnRNPD_like"/>
    <property type="match status" value="1"/>
</dbReference>
<keyword evidence="2 3" id="KW-0694">RNA-binding</keyword>
<evidence type="ECO:0000313" key="6">
    <source>
        <dbReference type="EMBL" id="KAJ1696688.1"/>
    </source>
</evidence>
<feature type="region of interest" description="Disordered" evidence="4">
    <location>
        <begin position="79"/>
        <end position="106"/>
    </location>
</feature>
<dbReference type="GO" id="GO:0006417">
    <property type="term" value="P:regulation of translation"/>
    <property type="evidence" value="ECO:0007669"/>
    <property type="project" value="TreeGrafter"/>
</dbReference>
<evidence type="ECO:0000256" key="2">
    <source>
        <dbReference type="ARBA" id="ARBA00022884"/>
    </source>
</evidence>
<sequence>MMEGDAGKLFIGGISWDTNDDRLREYFETFGEVVEAVIMRDRTTGRARGFGFVVFADPAVAEQVVMEKHMIDGRMVEAKKAVPRDDQQAITKSSTSAHSSPGPGRTKKIFVGGLASTVTEIDFRKYFEQFGNITDVVVMYDHNTNRPRGFGFITYDSEEAVDKALYKTFHELNGKTVEVKRAVPKELSPGPNVRSPVGGYNFALNRVNNFLNGYTQGYNPTSVGGYGMRMDGRFGLLSSSRNGGYASFGPGYGFGMNLDPGLNPGIGGSSNFNSNLPYGRQMSPYYSGSSSRYNSSVNYSGIGGDNSGSVFNSLARNLWGNSNPNYSAGTGNSNSLMSSGNGGLDGFGTNDSVNWGNPPVPAQNTGSGSAYGGGGLGYGTGESNFGLGSSNYMGRINGPSNVNASFNVSNNGYGRNYADAAGSGGTIYGDSTWRTASSDLDGSGPFDYGLRNPASDVANKSSAGYIGH</sequence>